<feature type="binding site" evidence="16">
    <location>
        <begin position="86"/>
        <end position="89"/>
    </location>
    <ligand>
        <name>substrate</name>
    </ligand>
</feature>
<dbReference type="InterPro" id="IPR004619">
    <property type="entry name" value="Type_III_PanK"/>
</dbReference>
<keyword evidence="12 16" id="KW-0630">Potassium</keyword>
<proteinExistence type="inferred from homology"/>
<feature type="binding site" evidence="16">
    <location>
        <position position="164"/>
    </location>
    <ligand>
        <name>substrate</name>
    </ligand>
</feature>
<evidence type="ECO:0000256" key="8">
    <source>
        <dbReference type="ARBA" id="ARBA00022679"/>
    </source>
</evidence>
<evidence type="ECO:0000256" key="15">
    <source>
        <dbReference type="ARBA" id="ARBA00040883"/>
    </source>
</evidence>
<comment type="subunit">
    <text evidence="5 16">Homodimer.</text>
</comment>
<comment type="cofactor">
    <cofactor evidence="2">
        <name>K(+)</name>
        <dbReference type="ChEBI" id="CHEBI:29103"/>
    </cofactor>
</comment>
<evidence type="ECO:0000256" key="7">
    <source>
        <dbReference type="ARBA" id="ARBA00022490"/>
    </source>
</evidence>
<evidence type="ECO:0000313" key="17">
    <source>
        <dbReference type="EMBL" id="PCK31603.1"/>
    </source>
</evidence>
<feature type="active site" description="Proton acceptor" evidence="16">
    <location>
        <position position="88"/>
    </location>
</feature>
<dbReference type="PANTHER" id="PTHR34265">
    <property type="entry name" value="TYPE III PANTOTHENATE KINASE"/>
    <property type="match status" value="1"/>
</dbReference>
<keyword evidence="9 16" id="KW-0547">Nucleotide-binding</keyword>
<dbReference type="Pfam" id="PF03309">
    <property type="entry name" value="Pan_kinase"/>
    <property type="match status" value="1"/>
</dbReference>
<keyword evidence="7 16" id="KW-0963">Cytoplasm</keyword>
<feature type="binding site" evidence="16">
    <location>
        <position position="79"/>
    </location>
    <ligand>
        <name>substrate</name>
    </ligand>
</feature>
<protein>
    <recommendedName>
        <fullName evidence="15 16">Type III pantothenate kinase</fullName>
        <ecNumber evidence="6 16">2.7.1.33</ecNumber>
    </recommendedName>
    <alternativeName>
        <fullName evidence="16">PanK-III</fullName>
    </alternativeName>
    <alternativeName>
        <fullName evidence="16">Pantothenic acid kinase</fullName>
    </alternativeName>
</protein>
<comment type="catalytic activity">
    <reaction evidence="1 16">
        <text>(R)-pantothenate + ATP = (R)-4'-phosphopantothenate + ADP + H(+)</text>
        <dbReference type="Rhea" id="RHEA:16373"/>
        <dbReference type="ChEBI" id="CHEBI:10986"/>
        <dbReference type="ChEBI" id="CHEBI:15378"/>
        <dbReference type="ChEBI" id="CHEBI:29032"/>
        <dbReference type="ChEBI" id="CHEBI:30616"/>
        <dbReference type="ChEBI" id="CHEBI:456216"/>
        <dbReference type="EC" id="2.7.1.33"/>
    </reaction>
</comment>
<dbReference type="Gene3D" id="3.30.420.40">
    <property type="match status" value="2"/>
</dbReference>
<evidence type="ECO:0000256" key="4">
    <source>
        <dbReference type="ARBA" id="ARBA00005225"/>
    </source>
</evidence>
<evidence type="ECO:0000256" key="13">
    <source>
        <dbReference type="ARBA" id="ARBA00022993"/>
    </source>
</evidence>
<accession>A0A2A5JQ77</accession>
<evidence type="ECO:0000256" key="2">
    <source>
        <dbReference type="ARBA" id="ARBA00001958"/>
    </source>
</evidence>
<feature type="binding site" evidence="16">
    <location>
        <begin position="6"/>
        <end position="13"/>
    </location>
    <ligand>
        <name>ATP</name>
        <dbReference type="ChEBI" id="CHEBI:30616"/>
    </ligand>
</feature>
<dbReference type="GO" id="GO:0015937">
    <property type="term" value="P:coenzyme A biosynthetic process"/>
    <property type="evidence" value="ECO:0007669"/>
    <property type="project" value="UniProtKB-UniRule"/>
</dbReference>
<name>A0A2A5JQ77_PSEO7</name>
<dbReference type="RefSeq" id="WP_099642240.1">
    <property type="nucleotide sequence ID" value="NZ_NKHF01000051.1"/>
</dbReference>
<dbReference type="AlphaFoldDB" id="A0A2A5JQ77"/>
<keyword evidence="10 16" id="KW-0418">Kinase</keyword>
<comment type="cofactor">
    <cofactor evidence="16">
        <name>NH4(+)</name>
        <dbReference type="ChEBI" id="CHEBI:28938"/>
    </cofactor>
    <cofactor evidence="16">
        <name>K(+)</name>
        <dbReference type="ChEBI" id="CHEBI:29103"/>
    </cofactor>
    <text evidence="16">A monovalent cation. Ammonium or potassium.</text>
</comment>
<dbReference type="PANTHER" id="PTHR34265:SF1">
    <property type="entry name" value="TYPE III PANTOTHENATE KINASE"/>
    <property type="match status" value="1"/>
</dbReference>
<dbReference type="EMBL" id="NKHF01000051">
    <property type="protein sequence ID" value="PCK31603.1"/>
    <property type="molecule type" value="Genomic_DNA"/>
</dbReference>
<evidence type="ECO:0000256" key="16">
    <source>
        <dbReference type="HAMAP-Rule" id="MF_01274"/>
    </source>
</evidence>
<dbReference type="HAMAP" id="MF_01274">
    <property type="entry name" value="Pantothen_kinase_3"/>
    <property type="match status" value="1"/>
</dbReference>
<dbReference type="GO" id="GO:0005737">
    <property type="term" value="C:cytoplasm"/>
    <property type="evidence" value="ECO:0007669"/>
    <property type="project" value="UniProtKB-SubCell"/>
</dbReference>
<organism evidence="17 18">
    <name type="scientific">Pseudoalteromonas piscicida</name>
    <dbReference type="NCBI Taxonomy" id="43662"/>
    <lineage>
        <taxon>Bacteria</taxon>
        <taxon>Pseudomonadati</taxon>
        <taxon>Pseudomonadota</taxon>
        <taxon>Gammaproteobacteria</taxon>
        <taxon>Alteromonadales</taxon>
        <taxon>Pseudoalteromonadaceae</taxon>
        <taxon>Pseudoalteromonas</taxon>
    </lineage>
</organism>
<dbReference type="Proteomes" id="UP000228621">
    <property type="component" value="Unassembled WGS sequence"/>
</dbReference>
<dbReference type="UniPathway" id="UPA00241">
    <property type="reaction ID" value="UER00352"/>
</dbReference>
<evidence type="ECO:0000256" key="3">
    <source>
        <dbReference type="ARBA" id="ARBA00004496"/>
    </source>
</evidence>
<dbReference type="GO" id="GO:0046872">
    <property type="term" value="F:metal ion binding"/>
    <property type="evidence" value="ECO:0007669"/>
    <property type="project" value="UniProtKB-KW"/>
</dbReference>
<dbReference type="GO" id="GO:0005524">
    <property type="term" value="F:ATP binding"/>
    <property type="evidence" value="ECO:0007669"/>
    <property type="project" value="UniProtKB-UniRule"/>
</dbReference>
<reference evidence="18" key="1">
    <citation type="journal article" date="2019" name="Genome Announc.">
        <title>Draft Genome Sequence of Pseudoalteromonas piscicida Strain 36Y ROTHPW, an Hypersaline Seawater Isolate from the South Coast of Sonora, Mexico.</title>
        <authorList>
            <person name="Sanchez-Diaz R."/>
            <person name="Molina-Garza Z.J."/>
            <person name="Cruz-Suarez L.E."/>
            <person name="Selvin J."/>
            <person name="Kiran G.S."/>
            <person name="Ibarra-Gamez J.C."/>
            <person name="Gomez-Gil B."/>
            <person name="Galaviz-Silva L."/>
        </authorList>
    </citation>
    <scope>NUCLEOTIDE SEQUENCE [LARGE SCALE GENOMIC DNA]</scope>
    <source>
        <strain evidence="18">36Y_RITHPW</strain>
    </source>
</reference>
<feature type="binding site" evidence="16">
    <location>
        <position position="109"/>
    </location>
    <ligand>
        <name>K(+)</name>
        <dbReference type="ChEBI" id="CHEBI:29103"/>
    </ligand>
</feature>
<evidence type="ECO:0000256" key="5">
    <source>
        <dbReference type="ARBA" id="ARBA00011738"/>
    </source>
</evidence>
<keyword evidence="8 16" id="KW-0808">Transferase</keyword>
<evidence type="ECO:0000256" key="6">
    <source>
        <dbReference type="ARBA" id="ARBA00012102"/>
    </source>
</evidence>
<comment type="caution">
    <text evidence="17">The sequence shown here is derived from an EMBL/GenBank/DDBJ whole genome shotgun (WGS) entry which is preliminary data.</text>
</comment>
<comment type="pathway">
    <text evidence="4 16">Cofactor biosynthesis; coenzyme A biosynthesis; CoA from (R)-pantothenate: step 1/5.</text>
</comment>
<dbReference type="CDD" id="cd24015">
    <property type="entry name" value="ASKHA_NBD_PanK-III"/>
    <property type="match status" value="1"/>
</dbReference>
<dbReference type="InterPro" id="IPR043129">
    <property type="entry name" value="ATPase_NBD"/>
</dbReference>
<evidence type="ECO:0000256" key="10">
    <source>
        <dbReference type="ARBA" id="ARBA00022777"/>
    </source>
</evidence>
<evidence type="ECO:0000256" key="11">
    <source>
        <dbReference type="ARBA" id="ARBA00022840"/>
    </source>
</evidence>
<dbReference type="EC" id="2.7.1.33" evidence="6 16"/>
<dbReference type="SUPFAM" id="SSF53067">
    <property type="entry name" value="Actin-like ATPase domain"/>
    <property type="match status" value="2"/>
</dbReference>
<feature type="binding site" evidence="16">
    <location>
        <position position="112"/>
    </location>
    <ligand>
        <name>ATP</name>
        <dbReference type="ChEBI" id="CHEBI:30616"/>
    </ligand>
</feature>
<gene>
    <name evidence="16" type="primary">coaX</name>
    <name evidence="17" type="ORF">CEX98_11605</name>
</gene>
<keyword evidence="16" id="KW-0479">Metal-binding</keyword>
<keyword evidence="11 16" id="KW-0067">ATP-binding</keyword>
<evidence type="ECO:0000256" key="9">
    <source>
        <dbReference type="ARBA" id="ARBA00022741"/>
    </source>
</evidence>
<comment type="similarity">
    <text evidence="14 16">Belongs to the type III pantothenate kinase family.</text>
</comment>
<sequence>MKLLIDVGNTAVKYAIEQENSIRLVKEGDIDWQKLTAIICSQVGKGDGLQWVQRQTSALGMTLEQAHVSASRAGVTCAYPTFQNLGIDRWLTVLAAHNLYPAQDVIVIDSGTATTVDVVTAEGKHLGGWIVPGIDLMISSITARAERVFCDDNTPFAEEFAKNTPEAVKNGALAATLGLVHSAKQLLNNESALVLCAGGYGELIKNHIESAVFDDLLVFKGLSVWWKNPQ</sequence>
<evidence type="ECO:0000256" key="1">
    <source>
        <dbReference type="ARBA" id="ARBA00001206"/>
    </source>
</evidence>
<keyword evidence="13 16" id="KW-0173">Coenzyme A biosynthesis</keyword>
<keyword evidence="18" id="KW-1185">Reference proteome</keyword>
<dbReference type="OrthoDB" id="9781305at2"/>
<dbReference type="GO" id="GO:0004594">
    <property type="term" value="F:pantothenate kinase activity"/>
    <property type="evidence" value="ECO:0007669"/>
    <property type="project" value="UniProtKB-UniRule"/>
</dbReference>
<dbReference type="NCBIfam" id="TIGR00671">
    <property type="entry name" value="baf"/>
    <property type="match status" value="1"/>
</dbReference>
<evidence type="ECO:0000313" key="18">
    <source>
        <dbReference type="Proteomes" id="UP000228621"/>
    </source>
</evidence>
<comment type="function">
    <text evidence="16">Catalyzes the phosphorylation of pantothenate (Pan), the first step in CoA biosynthesis.</text>
</comment>
<comment type="subcellular location">
    <subcellularLocation>
        <location evidence="3 16">Cytoplasm</location>
    </subcellularLocation>
</comment>
<evidence type="ECO:0000256" key="12">
    <source>
        <dbReference type="ARBA" id="ARBA00022958"/>
    </source>
</evidence>
<evidence type="ECO:0000256" key="14">
    <source>
        <dbReference type="ARBA" id="ARBA00038036"/>
    </source>
</evidence>